<dbReference type="SUPFAM" id="SSF52151">
    <property type="entry name" value="FabD/lysophospholipase-like"/>
    <property type="match status" value="1"/>
</dbReference>
<dbReference type="Pfam" id="PF01734">
    <property type="entry name" value="Patatin"/>
    <property type="match status" value="1"/>
</dbReference>
<dbReference type="InterPro" id="IPR016035">
    <property type="entry name" value="Acyl_Trfase/lysoPLipase"/>
</dbReference>
<feature type="short sequence motif" description="GXSXG" evidence="4">
    <location>
        <begin position="44"/>
        <end position="48"/>
    </location>
</feature>
<dbReference type="AlphaFoldDB" id="A0A563ELK8"/>
<dbReference type="EMBL" id="VOBR01000023">
    <property type="protein sequence ID" value="TWP47922.1"/>
    <property type="molecule type" value="Genomic_DNA"/>
</dbReference>
<organism evidence="6 7">
    <name type="scientific">Lentzea tibetensis</name>
    <dbReference type="NCBI Taxonomy" id="2591470"/>
    <lineage>
        <taxon>Bacteria</taxon>
        <taxon>Bacillati</taxon>
        <taxon>Actinomycetota</taxon>
        <taxon>Actinomycetes</taxon>
        <taxon>Pseudonocardiales</taxon>
        <taxon>Pseudonocardiaceae</taxon>
        <taxon>Lentzea</taxon>
    </lineage>
</organism>
<dbReference type="InterPro" id="IPR002641">
    <property type="entry name" value="PNPLA_dom"/>
</dbReference>
<feature type="domain" description="PNPLA" evidence="5">
    <location>
        <begin position="10"/>
        <end position="202"/>
    </location>
</feature>
<dbReference type="InterPro" id="IPR050301">
    <property type="entry name" value="NTE"/>
</dbReference>
<evidence type="ECO:0000256" key="2">
    <source>
        <dbReference type="ARBA" id="ARBA00022963"/>
    </source>
</evidence>
<dbReference type="PANTHER" id="PTHR14226:SF57">
    <property type="entry name" value="BLR7027 PROTEIN"/>
    <property type="match status" value="1"/>
</dbReference>
<dbReference type="RefSeq" id="WP_146356958.1">
    <property type="nucleotide sequence ID" value="NZ_VOBR01000023.1"/>
</dbReference>
<feature type="active site" description="Nucleophile" evidence="4">
    <location>
        <position position="46"/>
    </location>
</feature>
<keyword evidence="3 4" id="KW-0443">Lipid metabolism</keyword>
<dbReference type="Gene3D" id="3.40.1090.10">
    <property type="entry name" value="Cytosolic phospholipase A2 catalytic domain"/>
    <property type="match status" value="2"/>
</dbReference>
<comment type="caution">
    <text evidence="4">Lacks conserved residue(s) required for the propagation of feature annotation.</text>
</comment>
<feature type="short sequence motif" description="DGA/G" evidence="4">
    <location>
        <begin position="189"/>
        <end position="191"/>
    </location>
</feature>
<evidence type="ECO:0000256" key="3">
    <source>
        <dbReference type="ARBA" id="ARBA00023098"/>
    </source>
</evidence>
<evidence type="ECO:0000256" key="4">
    <source>
        <dbReference type="PROSITE-ProRule" id="PRU01161"/>
    </source>
</evidence>
<evidence type="ECO:0000313" key="6">
    <source>
        <dbReference type="EMBL" id="TWP47922.1"/>
    </source>
</evidence>
<sequence length="283" mass="29154">MATKNGRALVLGGGGVVGVAWELGVLAALDEHGIDVTAADHVYGTSAGAAVGALLGSGLPVRELLTRQTTSQANGDTPSATAVAKMMTTWLRLSSEVADPRERIRQIGALALTAETKPEAQHRAEIAAHLPSQSWPRTPLTITAVDARTGELRLFDRQSGATLAEAVAASVAVPMVWPPITFDGNSYIDGGMRSATNADLAAGHARVLILAPMPDPELADQIALLSRTAQVETIVPNAASVAAFGTNPLDPAVRARAAQAGHDQGRAAAATIRDTWLGGSARS</sequence>
<evidence type="ECO:0000313" key="7">
    <source>
        <dbReference type="Proteomes" id="UP000316639"/>
    </source>
</evidence>
<evidence type="ECO:0000256" key="1">
    <source>
        <dbReference type="ARBA" id="ARBA00022801"/>
    </source>
</evidence>
<feature type="active site" description="Proton acceptor" evidence="4">
    <location>
        <position position="189"/>
    </location>
</feature>
<evidence type="ECO:0000259" key="5">
    <source>
        <dbReference type="PROSITE" id="PS51635"/>
    </source>
</evidence>
<accession>A0A563ELK8</accession>
<dbReference type="PROSITE" id="PS51635">
    <property type="entry name" value="PNPLA"/>
    <property type="match status" value="1"/>
</dbReference>
<keyword evidence="7" id="KW-1185">Reference proteome</keyword>
<reference evidence="6 7" key="1">
    <citation type="submission" date="2019-07" db="EMBL/GenBank/DDBJ databases">
        <title>Lentzea xizangensis sp. nov., isolated from Qinghai-Tibetan Plateau Soils.</title>
        <authorList>
            <person name="Huang J."/>
        </authorList>
    </citation>
    <scope>NUCLEOTIDE SEQUENCE [LARGE SCALE GENOMIC DNA]</scope>
    <source>
        <strain evidence="6 7">FXJ1.1311</strain>
    </source>
</reference>
<dbReference type="OrthoDB" id="2339873at2"/>
<dbReference type="PANTHER" id="PTHR14226">
    <property type="entry name" value="NEUROPATHY TARGET ESTERASE/SWISS CHEESE D.MELANOGASTER"/>
    <property type="match status" value="1"/>
</dbReference>
<keyword evidence="1 4" id="KW-0378">Hydrolase</keyword>
<comment type="caution">
    <text evidence="6">The sequence shown here is derived from an EMBL/GenBank/DDBJ whole genome shotgun (WGS) entry which is preliminary data.</text>
</comment>
<protein>
    <submittedName>
        <fullName evidence="6">Patatin-like phospholipase family protein</fullName>
    </submittedName>
</protein>
<keyword evidence="2 4" id="KW-0442">Lipid degradation</keyword>
<proteinExistence type="predicted"/>
<dbReference type="Proteomes" id="UP000316639">
    <property type="component" value="Unassembled WGS sequence"/>
</dbReference>
<gene>
    <name evidence="6" type="ORF">FKR81_30045</name>
</gene>
<dbReference type="GO" id="GO:0016787">
    <property type="term" value="F:hydrolase activity"/>
    <property type="evidence" value="ECO:0007669"/>
    <property type="project" value="UniProtKB-UniRule"/>
</dbReference>
<dbReference type="GO" id="GO:0016042">
    <property type="term" value="P:lipid catabolic process"/>
    <property type="evidence" value="ECO:0007669"/>
    <property type="project" value="UniProtKB-UniRule"/>
</dbReference>
<name>A0A563ELK8_9PSEU</name>